<comment type="caution">
    <text evidence="2">The sequence shown here is derived from an EMBL/GenBank/DDBJ whole genome shotgun (WGS) entry which is preliminary data.</text>
</comment>
<keyword evidence="3" id="KW-1185">Reference proteome</keyword>
<dbReference type="EMBL" id="JAOPHQ010005516">
    <property type="protein sequence ID" value="KAK0134949.1"/>
    <property type="molecule type" value="Genomic_DNA"/>
</dbReference>
<dbReference type="SUPFAM" id="SSF53098">
    <property type="entry name" value="Ribonuclease H-like"/>
    <property type="match status" value="1"/>
</dbReference>
<dbReference type="InterPro" id="IPR012337">
    <property type="entry name" value="RNaseH-like_sf"/>
</dbReference>
<protein>
    <submittedName>
        <fullName evidence="2">Zinc finger protein 862</fullName>
    </submittedName>
</protein>
<dbReference type="AlphaFoldDB" id="A0AA47M7D7"/>
<proteinExistence type="predicted"/>
<dbReference type="Proteomes" id="UP001174136">
    <property type="component" value="Unassembled WGS sequence"/>
</dbReference>
<organism evidence="2 3">
    <name type="scientific">Merluccius polli</name>
    <name type="common">Benguela hake</name>
    <name type="synonym">Merluccius cadenati</name>
    <dbReference type="NCBI Taxonomy" id="89951"/>
    <lineage>
        <taxon>Eukaryota</taxon>
        <taxon>Metazoa</taxon>
        <taxon>Chordata</taxon>
        <taxon>Craniata</taxon>
        <taxon>Vertebrata</taxon>
        <taxon>Euteleostomi</taxon>
        <taxon>Actinopterygii</taxon>
        <taxon>Neopterygii</taxon>
        <taxon>Teleostei</taxon>
        <taxon>Neoteleostei</taxon>
        <taxon>Acanthomorphata</taxon>
        <taxon>Zeiogadaria</taxon>
        <taxon>Gadariae</taxon>
        <taxon>Gadiformes</taxon>
        <taxon>Gadoidei</taxon>
        <taxon>Merlucciidae</taxon>
        <taxon>Merluccius</taxon>
    </lineage>
</organism>
<reference evidence="2" key="1">
    <citation type="journal article" date="2023" name="Front. Mar. Sci.">
        <title>A new Merluccius polli reference genome to investigate the effects of global change in West African waters.</title>
        <authorList>
            <person name="Mateo J.L."/>
            <person name="Blanco-Fernandez C."/>
            <person name="Garcia-Vazquez E."/>
            <person name="Machado-Schiaffino G."/>
        </authorList>
    </citation>
    <scope>NUCLEOTIDE SEQUENCE</scope>
    <source>
        <strain evidence="2">C29</strain>
        <tissue evidence="2">Fin</tissue>
    </source>
</reference>
<sequence length="233" mass="26010">MKATSGQSYKGVELRVVTARSDRAGKSPPEATLLSTIQESLTVRFGDISLGVLAATKLASFKNWPDPQNAAALEDFGETEVDALCAHFQPVLNSSDVCVELIPDQRLILKTKIYAEQENLQNLSWSEVNRKHGELCPDVLDLMDLVMSIPVSTADCERGFNTMKQVKTDWRSKLTSASLTDLLMVQLSSPEIRNYDPSTAIDLWWNTETIYQRRPNFMTEGNSFEGNSDSDRD</sequence>
<dbReference type="Pfam" id="PF05699">
    <property type="entry name" value="Dimer_Tnp_hAT"/>
    <property type="match status" value="1"/>
</dbReference>
<evidence type="ECO:0000313" key="2">
    <source>
        <dbReference type="EMBL" id="KAK0134949.1"/>
    </source>
</evidence>
<evidence type="ECO:0000259" key="1">
    <source>
        <dbReference type="Pfam" id="PF05699"/>
    </source>
</evidence>
<feature type="domain" description="HAT C-terminal dimerisation" evidence="1">
    <location>
        <begin position="119"/>
        <end position="186"/>
    </location>
</feature>
<accession>A0AA47M7D7</accession>
<evidence type="ECO:0000313" key="3">
    <source>
        <dbReference type="Proteomes" id="UP001174136"/>
    </source>
</evidence>
<dbReference type="GO" id="GO:0046983">
    <property type="term" value="F:protein dimerization activity"/>
    <property type="evidence" value="ECO:0007669"/>
    <property type="project" value="InterPro"/>
</dbReference>
<dbReference type="InterPro" id="IPR008906">
    <property type="entry name" value="HATC_C_dom"/>
</dbReference>
<gene>
    <name evidence="2" type="primary">ZNF862_41</name>
    <name evidence="2" type="ORF">N1851_029241</name>
</gene>
<dbReference type="PANTHER" id="PTHR46880:SF9">
    <property type="entry name" value="ZINC FINGER PROTEIN 862"/>
    <property type="match status" value="1"/>
</dbReference>
<dbReference type="PANTHER" id="PTHR46880">
    <property type="entry name" value="RAS-ASSOCIATING DOMAIN-CONTAINING PROTEIN"/>
    <property type="match status" value="1"/>
</dbReference>
<name>A0AA47M7D7_MERPO</name>